<dbReference type="CDD" id="cd01127">
    <property type="entry name" value="TrwB_TraG_TraD_VirD4"/>
    <property type="match status" value="1"/>
</dbReference>
<feature type="domain" description="Type IV secretion system coupling protein TraD DNA-binding" evidence="1">
    <location>
        <begin position="24"/>
        <end position="345"/>
    </location>
</feature>
<dbReference type="Proteomes" id="UP000176678">
    <property type="component" value="Unassembled WGS sequence"/>
</dbReference>
<dbReference type="InterPro" id="IPR027417">
    <property type="entry name" value="P-loop_NTPase"/>
</dbReference>
<evidence type="ECO:0000313" key="2">
    <source>
        <dbReference type="EMBL" id="OGL89327.1"/>
    </source>
</evidence>
<comment type="caution">
    <text evidence="2">The sequence shown here is derived from an EMBL/GenBank/DDBJ whole genome shotgun (WGS) entry which is preliminary data.</text>
</comment>
<dbReference type="Gene3D" id="3.40.50.300">
    <property type="entry name" value="P-loop containing nucleotide triphosphate hydrolases"/>
    <property type="match status" value="2"/>
</dbReference>
<dbReference type="PANTHER" id="PTHR30121:SF11">
    <property type="entry name" value="AAA+ ATPASE DOMAIN-CONTAINING PROTEIN"/>
    <property type="match status" value="1"/>
</dbReference>
<proteinExistence type="predicted"/>
<dbReference type="PANTHER" id="PTHR30121">
    <property type="entry name" value="UNCHARACTERIZED PROTEIN YJGR-RELATED"/>
    <property type="match status" value="1"/>
</dbReference>
<evidence type="ECO:0000259" key="1">
    <source>
        <dbReference type="Pfam" id="PF10412"/>
    </source>
</evidence>
<accession>A0A1F7VH99</accession>
<organism evidence="2 3">
    <name type="scientific">Candidatus Uhrbacteria bacterium RIFCSPLOWO2_02_FULL_51_9</name>
    <dbReference type="NCBI Taxonomy" id="1802410"/>
    <lineage>
        <taxon>Bacteria</taxon>
        <taxon>Candidatus Uhriibacteriota</taxon>
    </lineage>
</organism>
<reference evidence="2 3" key="1">
    <citation type="journal article" date="2016" name="Nat. Commun.">
        <title>Thousands of microbial genomes shed light on interconnected biogeochemical processes in an aquifer system.</title>
        <authorList>
            <person name="Anantharaman K."/>
            <person name="Brown C.T."/>
            <person name="Hug L.A."/>
            <person name="Sharon I."/>
            <person name="Castelle C.J."/>
            <person name="Probst A.J."/>
            <person name="Thomas B.C."/>
            <person name="Singh A."/>
            <person name="Wilkins M.J."/>
            <person name="Karaoz U."/>
            <person name="Brodie E.L."/>
            <person name="Williams K.H."/>
            <person name="Hubbard S.S."/>
            <person name="Banfield J.F."/>
        </authorList>
    </citation>
    <scope>NUCLEOTIDE SEQUENCE [LARGE SCALE GENOMIC DNA]</scope>
</reference>
<name>A0A1F7VH99_9BACT</name>
<dbReference type="InterPro" id="IPR051162">
    <property type="entry name" value="T4SS_component"/>
</dbReference>
<dbReference type="InterPro" id="IPR019476">
    <property type="entry name" value="T4SS_TraD_DNA-bd"/>
</dbReference>
<dbReference type="EMBL" id="MGES01000007">
    <property type="protein sequence ID" value="OGL89327.1"/>
    <property type="molecule type" value="Genomic_DNA"/>
</dbReference>
<evidence type="ECO:0000313" key="3">
    <source>
        <dbReference type="Proteomes" id="UP000176678"/>
    </source>
</evidence>
<gene>
    <name evidence="2" type="ORF">A3H75_02480</name>
</gene>
<dbReference type="Pfam" id="PF10412">
    <property type="entry name" value="TrwB_AAD_bind"/>
    <property type="match status" value="1"/>
</dbReference>
<dbReference type="AlphaFoldDB" id="A0A1F7VH99"/>
<sequence>MPTEGLRLGRVLYRGEEKIVFMKRADRQRHFYLIGKSGSGKTTLMKNLAFQDIRNGEGVCIIDPHGDFAEEALAQVPETRIDDVIYFNPSDIERPMGLNMLEAKHEDQKDFLVQEMVTIFYQLFPPEMIGPMFEHNMRNAMLTLMADMENPGTIAEIPRIFSDEEFAAQWVAKVTDPVVRLFWEKEMAQQTANTKAEMLGYLISKVGRFVENAMLRNIIGQSHSAFDFREVMDQKKILIVNLAKGTTGEVNANLLGMILVAKLQMAALSRANIEESKRHDFYLYIDEFQNFTTPSIATILSEARKYRLDLIIGHQYLGQLAEKGDTKIRDAVLGNVGTIACYRIGPEDADVLAKEFAPVFSAHDLINVEKYTAYIKLLIDSTAARPFNLRVDKPEKGNQELADGIKELARLKYGRDRRLVEAEIMERTQLGASAPTAEPELAKATL</sequence>
<dbReference type="SUPFAM" id="SSF52540">
    <property type="entry name" value="P-loop containing nucleoside triphosphate hydrolases"/>
    <property type="match status" value="1"/>
</dbReference>
<dbReference type="STRING" id="1802410.A3H75_02480"/>
<protein>
    <recommendedName>
        <fullName evidence="1">Type IV secretion system coupling protein TraD DNA-binding domain-containing protein</fullName>
    </recommendedName>
</protein>